<keyword evidence="1" id="KW-0812">Transmembrane</keyword>
<gene>
    <name evidence="2" type="primary">ycf92</name>
    <name evidence="2" type="ORF">CHC_860</name>
</gene>
<keyword evidence="2" id="KW-0934">Plastid</keyword>
<keyword evidence="3" id="KW-1185">Reference proteome</keyword>
<reference evidence="2 3" key="1">
    <citation type="journal article" date="2013" name="PLoS ONE">
        <title>Evolution of red algal plastid genomes: ancient architectures, introns, horizontal gene transfer, and taxonomic utility of plastid markers.</title>
        <authorList>
            <person name="Janouskovec J."/>
            <person name="Liu S.-L."/>
            <person name="Martone P.T."/>
            <person name="Carre W."/>
            <person name="Leblanc C."/>
            <person name="Collen J."/>
            <person name="Keeling P.J."/>
        </authorList>
    </citation>
    <scope>NUCLEOTIDE SEQUENCE [LARGE SCALE GENOMIC DNA]</scope>
    <source>
        <strain evidence="3">cv. Stackhouse</strain>
    </source>
</reference>
<feature type="transmembrane region" description="Helical" evidence="1">
    <location>
        <begin position="27"/>
        <end position="44"/>
    </location>
</feature>
<evidence type="ECO:0000313" key="2">
    <source>
        <dbReference type="EMBL" id="CCP38185.1"/>
    </source>
</evidence>
<feature type="transmembrane region" description="Helical" evidence="1">
    <location>
        <begin position="74"/>
        <end position="90"/>
    </location>
</feature>
<accession>M5DD28</accession>
<sequence length="266" mass="32049">MLINLFQIAFLHTYIISPTTWIHRIPYHKRISFIFIFLHLLPYLNYEHLLIITIFYVIMANCIKIATQYTENKCYIFFISLIACLGTNITKVKNQFFYKDLISLLINIDMPHFIIQNLNKHLYLRIIIKSSYILILPKFIVRAILIIILYSILIKLLLLTTLYEEIVLYYLIQYMNYQNNISKEINLILVLGYQFIITFINKIHIAITAIRLRNINNMFYLKQYFLYYYAIKNILIFIEEDIYRVTSILYIREIQCTNITIVDVNY</sequence>
<evidence type="ECO:0000313" key="3">
    <source>
        <dbReference type="Proteomes" id="UP000012073"/>
    </source>
</evidence>
<dbReference type="RefSeq" id="YP_007627438.1">
    <property type="nucleotide sequence ID" value="NC_020795.1"/>
</dbReference>
<name>M5DD28_CHOCR</name>
<dbReference type="Gramene" id="CCP38185">
    <property type="protein sequence ID" value="CCP38185"/>
    <property type="gene ID" value="CHC_860"/>
</dbReference>
<protein>
    <submittedName>
        <fullName evidence="2">Conserved hypothetical plastid protein</fullName>
    </submittedName>
</protein>
<dbReference type="KEGG" id="ccp:CHC_860"/>
<feature type="transmembrane region" description="Helical" evidence="1">
    <location>
        <begin position="139"/>
        <end position="172"/>
    </location>
</feature>
<evidence type="ECO:0000256" key="1">
    <source>
        <dbReference type="SAM" id="Phobius"/>
    </source>
</evidence>
<geneLocation type="plastid" evidence="2"/>
<dbReference type="EMBL" id="HF562234">
    <property type="protein sequence ID" value="CCP38185.1"/>
    <property type="molecule type" value="Genomic_DNA"/>
</dbReference>
<dbReference type="AlphaFoldDB" id="M5DD28"/>
<feature type="transmembrane region" description="Helical" evidence="1">
    <location>
        <begin position="192"/>
        <end position="212"/>
    </location>
</feature>
<dbReference type="Proteomes" id="UP000012073">
    <property type="component" value="Plastid Pltd"/>
</dbReference>
<proteinExistence type="predicted"/>
<keyword evidence="1" id="KW-0472">Membrane</keyword>
<organism evidence="2 3">
    <name type="scientific">Chondrus crispus</name>
    <name type="common">Carrageen Irish moss</name>
    <name type="synonym">Polymorpha crispa</name>
    <dbReference type="NCBI Taxonomy" id="2769"/>
    <lineage>
        <taxon>Eukaryota</taxon>
        <taxon>Rhodophyta</taxon>
        <taxon>Florideophyceae</taxon>
        <taxon>Rhodymeniophycidae</taxon>
        <taxon>Gigartinales</taxon>
        <taxon>Gigartinaceae</taxon>
        <taxon>Chondrus</taxon>
    </lineage>
</organism>
<dbReference type="GeneID" id="14971171"/>
<keyword evidence="1" id="KW-1133">Transmembrane helix</keyword>